<gene>
    <name evidence="3" type="ORF">M2272_004642</name>
</gene>
<dbReference type="InterPro" id="IPR038232">
    <property type="entry name" value="PknH-like_Extracell_sf"/>
</dbReference>
<dbReference type="Gene3D" id="3.40.1000.70">
    <property type="entry name" value="PknH-like extracellular domain"/>
    <property type="match status" value="1"/>
</dbReference>
<feature type="region of interest" description="Disordered" evidence="1">
    <location>
        <begin position="25"/>
        <end position="50"/>
    </location>
</feature>
<reference evidence="3 4" key="1">
    <citation type="submission" date="2023-04" db="EMBL/GenBank/DDBJ databases">
        <title>Forest soil microbial communities from Buena Vista Peninsula, Colon Province, Panama.</title>
        <authorList>
            <person name="Bouskill N."/>
        </authorList>
    </citation>
    <scope>NUCLEOTIDE SEQUENCE [LARGE SCALE GENOMIC DNA]</scope>
    <source>
        <strain evidence="3 4">AC80</strain>
    </source>
</reference>
<evidence type="ECO:0000259" key="2">
    <source>
        <dbReference type="Pfam" id="PF14032"/>
    </source>
</evidence>
<organism evidence="3 4">
    <name type="scientific">Mycolicibacterium frederiksbergense</name>
    <dbReference type="NCBI Taxonomy" id="117567"/>
    <lineage>
        <taxon>Bacteria</taxon>
        <taxon>Bacillati</taxon>
        <taxon>Actinomycetota</taxon>
        <taxon>Actinomycetes</taxon>
        <taxon>Mycobacteriales</taxon>
        <taxon>Mycobacteriaceae</taxon>
        <taxon>Mycolicibacterium</taxon>
    </lineage>
</organism>
<name>A0ABT6L5U3_9MYCO</name>
<comment type="caution">
    <text evidence="3">The sequence shown here is derived from an EMBL/GenBank/DDBJ whole genome shotgun (WGS) entry which is preliminary data.</text>
</comment>
<sequence length="260" mass="27000">MRAVVGLLGAGLLLAGCSQSVDGTVEASSREATTTETSQTSAPVPPPPGTPVTAKLAREALLKPSGLGDIIGDTDLRQTATFTQPAQLPDGIAPRDCAARLLFQEAPGADGFEAVVGDNNRGTRGQTAAQMIQVFPETTPVWPEKGRQALRVAGNIVGMLNGKQCREGTAFSTTAKDVTQHWTAGPVTAENPEALVDPRRDTARGGGGAQRQEAPARNCYHAVLARANAVVESIVCGDGDSKAQANQIVDRIADKLPASR</sequence>
<dbReference type="Pfam" id="PF14032">
    <property type="entry name" value="PknH_C"/>
    <property type="match status" value="1"/>
</dbReference>
<evidence type="ECO:0000256" key="1">
    <source>
        <dbReference type="SAM" id="MobiDB-lite"/>
    </source>
</evidence>
<evidence type="ECO:0000313" key="4">
    <source>
        <dbReference type="Proteomes" id="UP001160130"/>
    </source>
</evidence>
<dbReference type="EMBL" id="JARXVE010000008">
    <property type="protein sequence ID" value="MDH6197986.1"/>
    <property type="molecule type" value="Genomic_DNA"/>
</dbReference>
<protein>
    <recommendedName>
        <fullName evidence="2">PknH-like extracellular domain-containing protein</fullName>
    </recommendedName>
</protein>
<dbReference type="InterPro" id="IPR026954">
    <property type="entry name" value="PknH-like_Extracell"/>
</dbReference>
<dbReference type="PROSITE" id="PS51257">
    <property type="entry name" value="PROKAR_LIPOPROTEIN"/>
    <property type="match status" value="1"/>
</dbReference>
<accession>A0ABT6L5U3</accession>
<evidence type="ECO:0000313" key="3">
    <source>
        <dbReference type="EMBL" id="MDH6197986.1"/>
    </source>
</evidence>
<feature type="compositionally biased region" description="Low complexity" evidence="1">
    <location>
        <begin position="25"/>
        <end position="42"/>
    </location>
</feature>
<feature type="domain" description="PknH-like extracellular" evidence="2">
    <location>
        <begin position="53"/>
        <end position="255"/>
    </location>
</feature>
<dbReference type="Proteomes" id="UP001160130">
    <property type="component" value="Unassembled WGS sequence"/>
</dbReference>
<proteinExistence type="predicted"/>
<keyword evidence="4" id="KW-1185">Reference proteome</keyword>